<name>A0A0E9WHS8_ANGAN</name>
<dbReference type="AlphaFoldDB" id="A0A0E9WHS8"/>
<organism evidence="1">
    <name type="scientific">Anguilla anguilla</name>
    <name type="common">European freshwater eel</name>
    <name type="synonym">Muraena anguilla</name>
    <dbReference type="NCBI Taxonomy" id="7936"/>
    <lineage>
        <taxon>Eukaryota</taxon>
        <taxon>Metazoa</taxon>
        <taxon>Chordata</taxon>
        <taxon>Craniata</taxon>
        <taxon>Vertebrata</taxon>
        <taxon>Euteleostomi</taxon>
        <taxon>Actinopterygii</taxon>
        <taxon>Neopterygii</taxon>
        <taxon>Teleostei</taxon>
        <taxon>Anguilliformes</taxon>
        <taxon>Anguillidae</taxon>
        <taxon>Anguilla</taxon>
    </lineage>
</organism>
<dbReference type="EMBL" id="GBXM01018751">
    <property type="protein sequence ID" value="JAH89826.1"/>
    <property type="molecule type" value="Transcribed_RNA"/>
</dbReference>
<proteinExistence type="predicted"/>
<evidence type="ECO:0000313" key="1">
    <source>
        <dbReference type="EMBL" id="JAH89826.1"/>
    </source>
</evidence>
<sequence length="49" mass="5782">MGSFILRYKWKNSWLDSSVPQCSYVCLRLLPQPNFQRIRIDINGHVTVT</sequence>
<reference evidence="1" key="2">
    <citation type="journal article" date="2015" name="Fish Shellfish Immunol.">
        <title>Early steps in the European eel (Anguilla anguilla)-Vibrio vulnificus interaction in the gills: Role of the RtxA13 toxin.</title>
        <authorList>
            <person name="Callol A."/>
            <person name="Pajuelo D."/>
            <person name="Ebbesson L."/>
            <person name="Teles M."/>
            <person name="MacKenzie S."/>
            <person name="Amaro C."/>
        </authorList>
    </citation>
    <scope>NUCLEOTIDE SEQUENCE</scope>
</reference>
<protein>
    <submittedName>
        <fullName evidence="1">Uncharacterized protein</fullName>
    </submittedName>
</protein>
<reference evidence="1" key="1">
    <citation type="submission" date="2014-11" db="EMBL/GenBank/DDBJ databases">
        <authorList>
            <person name="Amaro Gonzalez C."/>
        </authorList>
    </citation>
    <scope>NUCLEOTIDE SEQUENCE</scope>
</reference>
<accession>A0A0E9WHS8</accession>